<dbReference type="Proteomes" id="UP000886005">
    <property type="component" value="Unassembled WGS sequence"/>
</dbReference>
<protein>
    <recommendedName>
        <fullName evidence="7">tRNA (guanosine(18)-2'-O)-methyltransferase</fullName>
        <ecNumber evidence="7">2.1.1.34</ecNumber>
    </recommendedName>
    <alternativeName>
        <fullName evidence="7">tRNA [Gm18] methyltransferase</fullName>
    </alternativeName>
</protein>
<dbReference type="PANTHER" id="PTHR43453:SF1">
    <property type="entry name" value="TRNA_RRNA METHYLTRANSFERASE SPOU TYPE DOMAIN-CONTAINING PROTEIN"/>
    <property type="match status" value="1"/>
</dbReference>
<dbReference type="GO" id="GO:0002938">
    <property type="term" value="P:tRNA guanine ribose methylation"/>
    <property type="evidence" value="ECO:0007669"/>
    <property type="project" value="UniProtKB-UniRule"/>
</dbReference>
<feature type="binding site" evidence="7">
    <location>
        <position position="148"/>
    </location>
    <ligand>
        <name>S-adenosyl-L-methionine</name>
        <dbReference type="ChEBI" id="CHEBI:59789"/>
    </ligand>
</feature>
<sequence length="227" mass="25810">MTKERFQKIVAMLQRRQPDLTVIMEGVHKPHNLAAIARSCDAVGVSDIHAITPKKELGIKKGVAMGSNRWLDMHLHPTTEEIALSLKKEGYQIIAADFNDRAQDYRRVDYTRPTALVVGQELFGVSETTLALADQSIYIPMKGMVQSLNVSVATAIVLYEAHNQREQGGMYERCPWDRETFRKILFEKCYPDEAKKYKKRGEPYPELDENGHIIDPSLGNFSKRGYP</sequence>
<comment type="catalytic activity">
    <reaction evidence="7">
        <text>guanosine(18) in tRNA + S-adenosyl-L-methionine = 2'-O-methylguanosine(18) in tRNA + S-adenosyl-L-homocysteine + H(+)</text>
        <dbReference type="Rhea" id="RHEA:20077"/>
        <dbReference type="Rhea" id="RHEA-COMP:10190"/>
        <dbReference type="Rhea" id="RHEA-COMP:10192"/>
        <dbReference type="ChEBI" id="CHEBI:15378"/>
        <dbReference type="ChEBI" id="CHEBI:57856"/>
        <dbReference type="ChEBI" id="CHEBI:59789"/>
        <dbReference type="ChEBI" id="CHEBI:74269"/>
        <dbReference type="ChEBI" id="CHEBI:74445"/>
        <dbReference type="EC" id="2.1.1.34"/>
    </reaction>
</comment>
<organism evidence="11">
    <name type="scientific">Caldithrix abyssi</name>
    <dbReference type="NCBI Taxonomy" id="187145"/>
    <lineage>
        <taxon>Bacteria</taxon>
        <taxon>Pseudomonadati</taxon>
        <taxon>Calditrichota</taxon>
        <taxon>Calditrichia</taxon>
        <taxon>Calditrichales</taxon>
        <taxon>Calditrichaceae</taxon>
        <taxon>Caldithrix</taxon>
    </lineage>
</organism>
<dbReference type="InterPro" id="IPR022724">
    <property type="entry name" value="rRNA_MeTrfase_SpoU_C"/>
</dbReference>
<comment type="similarity">
    <text evidence="7">Belongs to the class IV-like SAM-binding methyltransferase superfamily. RNA methyltransferase TrmH family.</text>
</comment>
<keyword evidence="3 7" id="KW-0808">Transferase</keyword>
<comment type="function">
    <text evidence="7">Catalyzes the 2'-O methylation of guanosine at position 18 in tRNA.</text>
</comment>
<feature type="binding site" evidence="7">
    <location>
        <position position="139"/>
    </location>
    <ligand>
        <name>S-adenosyl-L-methionine</name>
        <dbReference type="ChEBI" id="CHEBI:59789"/>
    </ligand>
</feature>
<dbReference type="PANTHER" id="PTHR43453">
    <property type="entry name" value="RRNA METHYLASE-LIKE"/>
    <property type="match status" value="1"/>
</dbReference>
<keyword evidence="2 7" id="KW-0489">Methyltransferase</keyword>
<dbReference type="Gene3D" id="3.40.1280.10">
    <property type="match status" value="1"/>
</dbReference>
<keyword evidence="5 7" id="KW-0819">tRNA processing</keyword>
<evidence type="ECO:0000259" key="9">
    <source>
        <dbReference type="Pfam" id="PF00588"/>
    </source>
</evidence>
<feature type="region of interest" description="Disordered" evidence="8">
    <location>
        <begin position="201"/>
        <end position="227"/>
    </location>
</feature>
<dbReference type="Pfam" id="PF00588">
    <property type="entry name" value="SpoU_methylase"/>
    <property type="match status" value="1"/>
</dbReference>
<dbReference type="GO" id="GO:0141100">
    <property type="term" value="F:tRNA (guanine(18)-2'-O)-methyltransferase activity"/>
    <property type="evidence" value="ECO:0007669"/>
    <property type="project" value="UniProtKB-UniRule"/>
</dbReference>
<evidence type="ECO:0000259" key="10">
    <source>
        <dbReference type="Pfam" id="PF12105"/>
    </source>
</evidence>
<dbReference type="SUPFAM" id="SSF75217">
    <property type="entry name" value="alpha/beta knot"/>
    <property type="match status" value="1"/>
</dbReference>
<evidence type="ECO:0000256" key="5">
    <source>
        <dbReference type="ARBA" id="ARBA00022694"/>
    </source>
</evidence>
<comment type="caution">
    <text evidence="7">Lacks conserved residue(s) required for the propagation of feature annotation.</text>
</comment>
<name>A0A7V1LL77_CALAY</name>
<keyword evidence="4 7" id="KW-0949">S-adenosyl-L-methionine</keyword>
<comment type="caution">
    <text evidence="11">The sequence shown here is derived from an EMBL/GenBank/DDBJ whole genome shotgun (WGS) entry which is preliminary data.</text>
</comment>
<evidence type="ECO:0000256" key="6">
    <source>
        <dbReference type="ARBA" id="ARBA00022884"/>
    </source>
</evidence>
<dbReference type="InterPro" id="IPR029026">
    <property type="entry name" value="tRNA_m1G_MTases_N"/>
</dbReference>
<dbReference type="GO" id="GO:0000049">
    <property type="term" value="F:tRNA binding"/>
    <property type="evidence" value="ECO:0007669"/>
    <property type="project" value="UniProtKB-UniRule"/>
</dbReference>
<dbReference type="EMBL" id="DRLD01000136">
    <property type="protein sequence ID" value="HED10024.1"/>
    <property type="molecule type" value="Genomic_DNA"/>
</dbReference>
<evidence type="ECO:0000313" key="11">
    <source>
        <dbReference type="EMBL" id="HED10024.1"/>
    </source>
</evidence>
<evidence type="ECO:0000256" key="8">
    <source>
        <dbReference type="SAM" id="MobiDB-lite"/>
    </source>
</evidence>
<feature type="domain" description="tRNA/rRNA methyltransferase SpoU type" evidence="9">
    <location>
        <begin position="20"/>
        <end position="159"/>
    </location>
</feature>
<accession>A0A7V1LL77</accession>
<evidence type="ECO:0000256" key="2">
    <source>
        <dbReference type="ARBA" id="ARBA00022603"/>
    </source>
</evidence>
<dbReference type="CDD" id="cd18092">
    <property type="entry name" value="SpoU-like_TrmH"/>
    <property type="match status" value="1"/>
</dbReference>
<reference evidence="11" key="1">
    <citation type="journal article" date="2020" name="mSystems">
        <title>Genome- and Community-Level Interaction Insights into Carbon Utilization and Element Cycling Functions of Hydrothermarchaeota in Hydrothermal Sediment.</title>
        <authorList>
            <person name="Zhou Z."/>
            <person name="Liu Y."/>
            <person name="Xu W."/>
            <person name="Pan J."/>
            <person name="Luo Z.H."/>
            <person name="Li M."/>
        </authorList>
    </citation>
    <scope>NUCLEOTIDE SEQUENCE [LARGE SCALE GENOMIC DNA]</scope>
    <source>
        <strain evidence="11">HyVt-456</strain>
    </source>
</reference>
<feature type="domain" description="RNA methyltransferase SpoU/TrmH type C-terminal" evidence="10">
    <location>
        <begin position="164"/>
        <end position="215"/>
    </location>
</feature>
<gene>
    <name evidence="7 11" type="primary">trmH</name>
    <name evidence="11" type="ORF">ENJ10_05005</name>
</gene>
<evidence type="ECO:0000256" key="7">
    <source>
        <dbReference type="HAMAP-Rule" id="MF_02060"/>
    </source>
</evidence>
<proteinExistence type="inferred from homology"/>
<evidence type="ECO:0000256" key="3">
    <source>
        <dbReference type="ARBA" id="ARBA00022679"/>
    </source>
</evidence>
<dbReference type="InterPro" id="IPR033671">
    <property type="entry name" value="TrmH"/>
</dbReference>
<dbReference type="InterPro" id="IPR001537">
    <property type="entry name" value="SpoU_MeTrfase"/>
</dbReference>
<evidence type="ECO:0000256" key="4">
    <source>
        <dbReference type="ARBA" id="ARBA00022691"/>
    </source>
</evidence>
<dbReference type="Pfam" id="PF12105">
    <property type="entry name" value="SpoU_methylas_C"/>
    <property type="match status" value="1"/>
</dbReference>
<keyword evidence="1 7" id="KW-0820">tRNA-binding</keyword>
<dbReference type="InterPro" id="IPR029028">
    <property type="entry name" value="Alpha/beta_knot_MTases"/>
</dbReference>
<keyword evidence="6 7" id="KW-0694">RNA-binding</keyword>
<dbReference type="NCBIfam" id="NF008295">
    <property type="entry name" value="PRK11081.1"/>
    <property type="match status" value="1"/>
</dbReference>
<dbReference type="EC" id="2.1.1.34" evidence="7"/>
<dbReference type="AlphaFoldDB" id="A0A7V1LL77"/>
<dbReference type="HAMAP" id="MF_02060">
    <property type="entry name" value="tRNA_methyltr_TrmH"/>
    <property type="match status" value="1"/>
</dbReference>
<evidence type="ECO:0000256" key="1">
    <source>
        <dbReference type="ARBA" id="ARBA00022555"/>
    </source>
</evidence>